<feature type="region of interest" description="Disordered" evidence="1">
    <location>
        <begin position="488"/>
        <end position="512"/>
    </location>
</feature>
<evidence type="ECO:0000313" key="3">
    <source>
        <dbReference type="Proteomes" id="UP001139054"/>
    </source>
</evidence>
<comment type="caution">
    <text evidence="2">The sequence shown here is derived from an EMBL/GenBank/DDBJ whole genome shotgun (WGS) entry which is preliminary data.</text>
</comment>
<dbReference type="EMBL" id="JAKLTY010000035">
    <property type="protein sequence ID" value="MCG2632025.1"/>
    <property type="molecule type" value="Genomic_DNA"/>
</dbReference>
<dbReference type="InterPro" id="IPR029044">
    <property type="entry name" value="Nucleotide-diphossugar_trans"/>
</dbReference>
<dbReference type="Gene3D" id="3.90.550.10">
    <property type="entry name" value="Spore Coat Polysaccharide Biosynthesis Protein SpsA, Chain A"/>
    <property type="match status" value="1"/>
</dbReference>
<accession>A0A9X1UBB4</accession>
<organism evidence="2 3">
    <name type="scientific">Bradyrhizobium zhengyangense</name>
    <dbReference type="NCBI Taxonomy" id="2911009"/>
    <lineage>
        <taxon>Bacteria</taxon>
        <taxon>Pseudomonadati</taxon>
        <taxon>Pseudomonadota</taxon>
        <taxon>Alphaproteobacteria</taxon>
        <taxon>Hyphomicrobiales</taxon>
        <taxon>Nitrobacteraceae</taxon>
        <taxon>Bradyrhizobium</taxon>
    </lineage>
</organism>
<evidence type="ECO:0000256" key="1">
    <source>
        <dbReference type="SAM" id="MobiDB-lite"/>
    </source>
</evidence>
<proteinExistence type="predicted"/>
<evidence type="ECO:0000313" key="2">
    <source>
        <dbReference type="EMBL" id="MCG2632025.1"/>
    </source>
</evidence>
<gene>
    <name evidence="2" type="ORF">L6654_36000</name>
</gene>
<protein>
    <recommendedName>
        <fullName evidence="4">Glycosyltransferase family 2 protein</fullName>
    </recommendedName>
</protein>
<reference evidence="2" key="1">
    <citation type="submission" date="2022-01" db="EMBL/GenBank/DDBJ databases">
        <title>Genome sequnece data of strain Bradyrhizobium sp. nov.</title>
        <authorList>
            <person name="Zhang J."/>
        </authorList>
    </citation>
    <scope>NUCLEOTIDE SEQUENCE</scope>
    <source>
        <strain evidence="2">WYCCWR 13023</strain>
    </source>
</reference>
<dbReference type="RefSeq" id="WP_237891817.1">
    <property type="nucleotide sequence ID" value="NZ_JAKLTY010000035.1"/>
</dbReference>
<name>A0A9X1UBB4_9BRAD</name>
<dbReference type="SUPFAM" id="SSF53448">
    <property type="entry name" value="Nucleotide-diphospho-sugar transferases"/>
    <property type="match status" value="1"/>
</dbReference>
<dbReference type="AlphaFoldDB" id="A0A9X1UBB4"/>
<dbReference type="Proteomes" id="UP001139054">
    <property type="component" value="Unassembled WGS sequence"/>
</dbReference>
<sequence>MLDVTTISDGACPLFSIIIPLEFHRGQWEQSWLGWTSQTADRSLYEIILVVPPDFTGHAELKALAAGQARLEFADSVHDIGLCAAGAARARGRYLFFTESHCWPEPDVIALCIRAIDDHPDWAGFSCRSVPVCHNRLSEAEAAMYQADIEFGMKQHPWRKVLDQCFVTQHDVYRECGGLREELGHFAEWVLAAGYHARGYAIGYLEEARFHHYYIGRIGELKTFTLDFVQGESRFLSEDRHDPGSDLLEAPFEWKDRDNFDRPLAFNALNAMVRYSLPRLSWKWPDEELRALWRWSGPALFGDRRVRDAAFLAAAYARLVLTALTAVGSRDAIARWMKRYIASLIHLQRLVCISRVRGHTRSAKKLLGDQVLAQLGFHELESAAGHAFRWSEPQAAVRIKGAPGRNTVCVRSPALREPLDKIGVQFYLDGAPLDRAAIESSLDRYMLSLDLPQTGIAILAWACPEFRGIGDVRRLGLPVVDIEVNPGARGSAQEDSGLSAAISHTTDASDRD</sequence>
<evidence type="ECO:0008006" key="4">
    <source>
        <dbReference type="Google" id="ProtNLM"/>
    </source>
</evidence>